<dbReference type="InterPro" id="IPR045573">
    <property type="entry name" value="Fut8_N_cat"/>
</dbReference>
<dbReference type="AlphaFoldDB" id="A0AAV2T494"/>
<dbReference type="GO" id="GO:0046921">
    <property type="term" value="F:alpha-(1-&gt;6)-fucosyltransferase activity"/>
    <property type="evidence" value="ECO:0007669"/>
    <property type="project" value="TreeGrafter"/>
</dbReference>
<sequence>MESCYRIICLSRIVIPSVIQTSSGSTNTVLYRELLRRRSIKTVGYSRNVMLANLEEMKGIVNSTGDVKHLSVQLKPLIKSNEKLLKESTSYLLANLHQIEGLDDMKICRKEALNRLSDLVQNRIKTLQNPPDCSRSKLLLADTTGHCGYGCQAHYLMFCLNIAYATGRTLILRSLNRDWAKWWSESYMSFSDNCNMDSVSRDDVIVGRRTLNNLGLGQFDAAHSQKEFRKLLENL</sequence>
<accession>A0AAV2T494</accession>
<protein>
    <recommendedName>
        <fullName evidence="1">Alpha-(1,6)-fucosyltransferase N- and catalytic domain-containing protein</fullName>
    </recommendedName>
</protein>
<evidence type="ECO:0000259" key="1">
    <source>
        <dbReference type="Pfam" id="PF19745"/>
    </source>
</evidence>
<dbReference type="EMBL" id="CAXLJL010000086">
    <property type="protein sequence ID" value="CAL5131253.1"/>
    <property type="molecule type" value="Genomic_DNA"/>
</dbReference>
<dbReference type="GO" id="GO:0006487">
    <property type="term" value="P:protein N-linked glycosylation"/>
    <property type="evidence" value="ECO:0007669"/>
    <property type="project" value="TreeGrafter"/>
</dbReference>
<feature type="domain" description="Alpha-(1,6)-fucosyltransferase N- and catalytic" evidence="1">
    <location>
        <begin position="32"/>
        <end position="207"/>
    </location>
</feature>
<name>A0AAV2T494_CALDB</name>
<proteinExistence type="predicted"/>
<evidence type="ECO:0000313" key="3">
    <source>
        <dbReference type="Proteomes" id="UP001497525"/>
    </source>
</evidence>
<comment type="caution">
    <text evidence="2">The sequence shown here is derived from an EMBL/GenBank/DDBJ whole genome shotgun (WGS) entry which is preliminary data.</text>
</comment>
<dbReference type="Proteomes" id="UP001497525">
    <property type="component" value="Unassembled WGS sequence"/>
</dbReference>
<gene>
    <name evidence="2" type="ORF">CDAUBV1_LOCUS3424</name>
</gene>
<dbReference type="PANTHER" id="PTHR13132">
    <property type="entry name" value="ALPHA- 1,6 -FUCOSYLTRANSFERASE"/>
    <property type="match status" value="1"/>
</dbReference>
<dbReference type="PANTHER" id="PTHR13132:SF29">
    <property type="entry name" value="ALPHA-(1,6)-FUCOSYLTRANSFERASE"/>
    <property type="match status" value="1"/>
</dbReference>
<organism evidence="2 3">
    <name type="scientific">Calicophoron daubneyi</name>
    <name type="common">Rumen fluke</name>
    <name type="synonym">Paramphistomum daubneyi</name>
    <dbReference type="NCBI Taxonomy" id="300641"/>
    <lineage>
        <taxon>Eukaryota</taxon>
        <taxon>Metazoa</taxon>
        <taxon>Spiralia</taxon>
        <taxon>Lophotrochozoa</taxon>
        <taxon>Platyhelminthes</taxon>
        <taxon>Trematoda</taxon>
        <taxon>Digenea</taxon>
        <taxon>Plagiorchiida</taxon>
        <taxon>Pronocephalata</taxon>
        <taxon>Paramphistomoidea</taxon>
        <taxon>Paramphistomidae</taxon>
        <taxon>Calicophoron</taxon>
    </lineage>
</organism>
<evidence type="ECO:0000313" key="2">
    <source>
        <dbReference type="EMBL" id="CAL5131253.1"/>
    </source>
</evidence>
<dbReference type="Pfam" id="PF19745">
    <property type="entry name" value="FUT8_N_cat"/>
    <property type="match status" value="1"/>
</dbReference>
<reference evidence="2" key="1">
    <citation type="submission" date="2024-06" db="EMBL/GenBank/DDBJ databases">
        <authorList>
            <person name="Liu X."/>
            <person name="Lenzi L."/>
            <person name="Haldenby T S."/>
            <person name="Uol C."/>
        </authorList>
    </citation>
    <scope>NUCLEOTIDE SEQUENCE</scope>
</reference>